<protein>
    <submittedName>
        <fullName evidence="1">Uncharacterized protein</fullName>
    </submittedName>
</protein>
<dbReference type="Proteomes" id="UP001642464">
    <property type="component" value="Unassembled WGS sequence"/>
</dbReference>
<proteinExistence type="predicted"/>
<dbReference type="EMBL" id="CAXAMM010023869">
    <property type="protein sequence ID" value="CAK9054311.1"/>
    <property type="molecule type" value="Genomic_DNA"/>
</dbReference>
<evidence type="ECO:0000313" key="2">
    <source>
        <dbReference type="Proteomes" id="UP001642464"/>
    </source>
</evidence>
<keyword evidence="2" id="KW-1185">Reference proteome</keyword>
<name>A0ABP0MS43_9DINO</name>
<comment type="caution">
    <text evidence="1">The sequence shown here is derived from an EMBL/GenBank/DDBJ whole genome shotgun (WGS) entry which is preliminary data.</text>
</comment>
<sequence length="128" mass="14231">MPGQITFHCDVDLQNANAAWSREKREWCCENLGIACEEDFHCDVALRNYERAWSLAKKKFCCKTAGVACKGLEDEIFLTTKAPQVDPGNLLAQAPIEDWPEAEGSDSSGVTSTFEALTFLTLVQVKEK</sequence>
<organism evidence="1 2">
    <name type="scientific">Durusdinium trenchii</name>
    <dbReference type="NCBI Taxonomy" id="1381693"/>
    <lineage>
        <taxon>Eukaryota</taxon>
        <taxon>Sar</taxon>
        <taxon>Alveolata</taxon>
        <taxon>Dinophyceae</taxon>
        <taxon>Suessiales</taxon>
        <taxon>Symbiodiniaceae</taxon>
        <taxon>Durusdinium</taxon>
    </lineage>
</organism>
<accession>A0ABP0MS43</accession>
<gene>
    <name evidence="1" type="ORF">SCF082_LOCUS29498</name>
</gene>
<reference evidence="1 2" key="1">
    <citation type="submission" date="2024-02" db="EMBL/GenBank/DDBJ databases">
        <authorList>
            <person name="Chen Y."/>
            <person name="Shah S."/>
            <person name="Dougan E. K."/>
            <person name="Thang M."/>
            <person name="Chan C."/>
        </authorList>
    </citation>
    <scope>NUCLEOTIDE SEQUENCE [LARGE SCALE GENOMIC DNA]</scope>
</reference>
<evidence type="ECO:0000313" key="1">
    <source>
        <dbReference type="EMBL" id="CAK9054311.1"/>
    </source>
</evidence>